<dbReference type="EC" id="3.4.11.-" evidence="10"/>
<reference evidence="11 12" key="1">
    <citation type="journal article" date="2018" name="ISME J.">
        <title>Endosymbiont genomes yield clues of tubeworm success.</title>
        <authorList>
            <person name="Li Y."/>
            <person name="Liles M.R."/>
            <person name="Halanych K.M."/>
        </authorList>
    </citation>
    <scope>NUCLEOTIDE SEQUENCE [LARGE SCALE GENOMIC DNA]</scope>
    <source>
        <strain evidence="11">A1464</strain>
    </source>
</reference>
<dbReference type="EMBL" id="QFXC01000003">
    <property type="protein sequence ID" value="RDH85677.1"/>
    <property type="molecule type" value="Genomic_DNA"/>
</dbReference>
<dbReference type="SUPFAM" id="SSF101821">
    <property type="entry name" value="Aminopeptidase/glucanase lid domain"/>
    <property type="match status" value="1"/>
</dbReference>
<evidence type="ECO:0000256" key="4">
    <source>
        <dbReference type="ARBA" id="ARBA00022670"/>
    </source>
</evidence>
<keyword evidence="8 9" id="KW-0482">Metalloprotease</keyword>
<dbReference type="InterPro" id="IPR001948">
    <property type="entry name" value="Peptidase_M18"/>
</dbReference>
<dbReference type="Gene3D" id="2.30.250.10">
    <property type="entry name" value="Aminopeptidase i, Domain 2"/>
    <property type="match status" value="1"/>
</dbReference>
<keyword evidence="3 9" id="KW-0031">Aminopeptidase</keyword>
<gene>
    <name evidence="11" type="ORF">DIZ80_01755</name>
</gene>
<comment type="similarity">
    <text evidence="2 9">Belongs to the peptidase M18 family.</text>
</comment>
<dbReference type="FunFam" id="2.30.250.10:FF:000003">
    <property type="entry name" value="Probable M18 family aminopeptidase 2"/>
    <property type="match status" value="1"/>
</dbReference>
<comment type="caution">
    <text evidence="11">The sequence shown here is derived from an EMBL/GenBank/DDBJ whole genome shotgun (WGS) entry which is preliminary data.</text>
</comment>
<evidence type="ECO:0000256" key="2">
    <source>
        <dbReference type="ARBA" id="ARBA00008290"/>
    </source>
</evidence>
<evidence type="ECO:0000256" key="5">
    <source>
        <dbReference type="ARBA" id="ARBA00022723"/>
    </source>
</evidence>
<evidence type="ECO:0000256" key="7">
    <source>
        <dbReference type="ARBA" id="ARBA00022833"/>
    </source>
</evidence>
<dbReference type="AlphaFoldDB" id="A0A370DMY8"/>
<keyword evidence="12" id="KW-1185">Reference proteome</keyword>
<name>A0A370DMY8_9GAMM</name>
<dbReference type="Pfam" id="PF02127">
    <property type="entry name" value="Peptidase_M18"/>
    <property type="match status" value="1"/>
</dbReference>
<dbReference type="GO" id="GO:0004177">
    <property type="term" value="F:aminopeptidase activity"/>
    <property type="evidence" value="ECO:0007669"/>
    <property type="project" value="UniProtKB-KW"/>
</dbReference>
<accession>A0A370DMY8</accession>
<dbReference type="Gene3D" id="3.40.630.10">
    <property type="entry name" value="Zn peptidases"/>
    <property type="match status" value="1"/>
</dbReference>
<organism evidence="11 12">
    <name type="scientific">endosymbiont of Galathealinum brachiosum</name>
    <dbReference type="NCBI Taxonomy" id="2200906"/>
    <lineage>
        <taxon>Bacteria</taxon>
        <taxon>Pseudomonadati</taxon>
        <taxon>Pseudomonadota</taxon>
        <taxon>Gammaproteobacteria</taxon>
        <taxon>sulfur-oxidizing symbionts</taxon>
    </lineage>
</organism>
<evidence type="ECO:0000256" key="9">
    <source>
        <dbReference type="RuleBase" id="RU004386"/>
    </source>
</evidence>
<dbReference type="SUPFAM" id="SSF53187">
    <property type="entry name" value="Zn-dependent exopeptidases"/>
    <property type="match status" value="1"/>
</dbReference>
<sequence length="426" mass="47340">MNDEKFNFDLMDFIALSPTPFHAVEGMIYKLECAGYQRLFESDSWQLEEKQGYYVTRNDSSIMAFKLGEDPVSNGINMVGAHTDSPCLKVKPEPDMLKKGYYQLGVEVYGGALLNPWFDRDLSLAGRVNFIDENDDLDSILINFEDAIAIIPSLAIHLDREANKDRSINSQTDIPPVLLKLPPSEKKDKPSFKDILLHKIKDETGAIEVLDYELSFYDVQQPAYVGLHQDFIASARLDNLLSCYTGLMAMTETCNPGSKLLICTDHEEVGSASACGAQGPFLQSVLERIGGSHENTVRMIDKSMMVSADNAHAVHPNFADKHDNNHGPEINQGPVIKTNANQRYATNSDTSALFKQLCKKADVPVQSFVVRTDMACGSTIGPITASETGVKTLDVGVPTFAMHSIRELAGRWDAYYLFRVLKEFYS</sequence>
<dbReference type="PANTHER" id="PTHR28570">
    <property type="entry name" value="ASPARTYL AMINOPEPTIDASE"/>
    <property type="match status" value="1"/>
</dbReference>
<keyword evidence="6 9" id="KW-0378">Hydrolase</keyword>
<evidence type="ECO:0000256" key="8">
    <source>
        <dbReference type="ARBA" id="ARBA00023049"/>
    </source>
</evidence>
<comment type="cofactor">
    <cofactor evidence="1 10">
        <name>Zn(2+)</name>
        <dbReference type="ChEBI" id="CHEBI:29105"/>
    </cofactor>
</comment>
<dbReference type="GO" id="GO:0008237">
    <property type="term" value="F:metallopeptidase activity"/>
    <property type="evidence" value="ECO:0007669"/>
    <property type="project" value="UniProtKB-KW"/>
</dbReference>
<dbReference type="Proteomes" id="UP000254266">
    <property type="component" value="Unassembled WGS sequence"/>
</dbReference>
<evidence type="ECO:0000256" key="6">
    <source>
        <dbReference type="ARBA" id="ARBA00022801"/>
    </source>
</evidence>
<dbReference type="PANTHER" id="PTHR28570:SF3">
    <property type="entry name" value="ASPARTYL AMINOPEPTIDASE"/>
    <property type="match status" value="1"/>
</dbReference>
<evidence type="ECO:0000256" key="3">
    <source>
        <dbReference type="ARBA" id="ARBA00022438"/>
    </source>
</evidence>
<protein>
    <recommendedName>
        <fullName evidence="10">M18 family aminopeptidase</fullName>
        <ecNumber evidence="10">3.4.11.-</ecNumber>
    </recommendedName>
</protein>
<keyword evidence="7 9" id="KW-0862">Zinc</keyword>
<evidence type="ECO:0000256" key="10">
    <source>
        <dbReference type="RuleBase" id="RU004387"/>
    </source>
</evidence>
<evidence type="ECO:0000313" key="12">
    <source>
        <dbReference type="Proteomes" id="UP000254266"/>
    </source>
</evidence>
<proteinExistence type="inferred from homology"/>
<keyword evidence="5 9" id="KW-0479">Metal-binding</keyword>
<dbReference type="GO" id="GO:0008270">
    <property type="term" value="F:zinc ion binding"/>
    <property type="evidence" value="ECO:0007669"/>
    <property type="project" value="InterPro"/>
</dbReference>
<evidence type="ECO:0000313" key="11">
    <source>
        <dbReference type="EMBL" id="RDH85677.1"/>
    </source>
</evidence>
<keyword evidence="4 9" id="KW-0645">Protease</keyword>
<dbReference type="InterPro" id="IPR023358">
    <property type="entry name" value="Peptidase_M18_dom2"/>
</dbReference>
<dbReference type="PRINTS" id="PR00932">
    <property type="entry name" value="AMINO1PTASE"/>
</dbReference>
<dbReference type="CDD" id="cd05658">
    <property type="entry name" value="M18_DAP"/>
    <property type="match status" value="1"/>
</dbReference>
<dbReference type="GO" id="GO:0006508">
    <property type="term" value="P:proteolysis"/>
    <property type="evidence" value="ECO:0007669"/>
    <property type="project" value="UniProtKB-KW"/>
</dbReference>
<evidence type="ECO:0000256" key="1">
    <source>
        <dbReference type="ARBA" id="ARBA00001947"/>
    </source>
</evidence>
<dbReference type="NCBIfam" id="NF002759">
    <property type="entry name" value="PRK02813.1"/>
    <property type="match status" value="1"/>
</dbReference>
<dbReference type="GO" id="GO:0005737">
    <property type="term" value="C:cytoplasm"/>
    <property type="evidence" value="ECO:0007669"/>
    <property type="project" value="UniProtKB-ARBA"/>
</dbReference>